<keyword evidence="4" id="KW-1185">Reference proteome</keyword>
<evidence type="ECO:0000259" key="1">
    <source>
        <dbReference type="Pfam" id="PF01548"/>
    </source>
</evidence>
<dbReference type="Proteomes" id="UP000245790">
    <property type="component" value="Unassembled WGS sequence"/>
</dbReference>
<evidence type="ECO:0000313" key="3">
    <source>
        <dbReference type="EMBL" id="PWK40061.1"/>
    </source>
</evidence>
<dbReference type="EMBL" id="QGGU01000030">
    <property type="protein sequence ID" value="PWK40061.1"/>
    <property type="molecule type" value="Genomic_DNA"/>
</dbReference>
<dbReference type="Pfam" id="PF01548">
    <property type="entry name" value="DEDD_Tnp_IS110"/>
    <property type="match status" value="1"/>
</dbReference>
<dbReference type="InterPro" id="IPR002525">
    <property type="entry name" value="Transp_IS110-like_N"/>
</dbReference>
<dbReference type="PANTHER" id="PTHR33055">
    <property type="entry name" value="TRANSPOSASE FOR INSERTION SEQUENCE ELEMENT IS1111A"/>
    <property type="match status" value="1"/>
</dbReference>
<organism evidence="3 4">
    <name type="scientific">Pleionea mediterranea</name>
    <dbReference type="NCBI Taxonomy" id="523701"/>
    <lineage>
        <taxon>Bacteria</taxon>
        <taxon>Pseudomonadati</taxon>
        <taxon>Pseudomonadota</taxon>
        <taxon>Gammaproteobacteria</taxon>
        <taxon>Oceanospirillales</taxon>
        <taxon>Pleioneaceae</taxon>
        <taxon>Pleionea</taxon>
    </lineage>
</organism>
<feature type="domain" description="Transposase IS110-like N-terminal" evidence="1">
    <location>
        <begin position="7"/>
        <end position="147"/>
    </location>
</feature>
<dbReference type="OrthoDB" id="5289737at2"/>
<dbReference type="GO" id="GO:0003677">
    <property type="term" value="F:DNA binding"/>
    <property type="evidence" value="ECO:0007669"/>
    <property type="project" value="InterPro"/>
</dbReference>
<comment type="caution">
    <text evidence="3">The sequence shown here is derived from an EMBL/GenBank/DDBJ whole genome shotgun (WGS) entry which is preliminary data.</text>
</comment>
<reference evidence="3 4" key="1">
    <citation type="submission" date="2018-05" db="EMBL/GenBank/DDBJ databases">
        <title>Genomic Encyclopedia of Type Strains, Phase IV (KMG-IV): sequencing the most valuable type-strain genomes for metagenomic binning, comparative biology and taxonomic classification.</title>
        <authorList>
            <person name="Goeker M."/>
        </authorList>
    </citation>
    <scope>NUCLEOTIDE SEQUENCE [LARGE SCALE GENOMIC DNA]</scope>
    <source>
        <strain evidence="3 4">DSM 25350</strain>
    </source>
</reference>
<name>A0A316F7I4_9GAMM</name>
<protein>
    <submittedName>
        <fullName evidence="3">Transposase</fullName>
    </submittedName>
</protein>
<dbReference type="PANTHER" id="PTHR33055:SF3">
    <property type="entry name" value="PUTATIVE TRANSPOSASE FOR IS117-RELATED"/>
    <property type="match status" value="1"/>
</dbReference>
<dbReference type="GO" id="GO:0004803">
    <property type="term" value="F:transposase activity"/>
    <property type="evidence" value="ECO:0007669"/>
    <property type="project" value="InterPro"/>
</dbReference>
<dbReference type="Pfam" id="PF02371">
    <property type="entry name" value="Transposase_20"/>
    <property type="match status" value="1"/>
</dbReference>
<dbReference type="AlphaFoldDB" id="A0A316F7I4"/>
<evidence type="ECO:0000313" key="4">
    <source>
        <dbReference type="Proteomes" id="UP000245790"/>
    </source>
</evidence>
<proteinExistence type="predicted"/>
<feature type="domain" description="Transposase IS116/IS110/IS902 C-terminal" evidence="2">
    <location>
        <begin position="213"/>
        <end position="294"/>
    </location>
</feature>
<evidence type="ECO:0000259" key="2">
    <source>
        <dbReference type="Pfam" id="PF02371"/>
    </source>
</evidence>
<dbReference type="NCBIfam" id="NF033542">
    <property type="entry name" value="transpos_IS110"/>
    <property type="match status" value="1"/>
</dbReference>
<dbReference type="InterPro" id="IPR003346">
    <property type="entry name" value="Transposase_20"/>
</dbReference>
<dbReference type="InterPro" id="IPR047650">
    <property type="entry name" value="Transpos_IS110"/>
</dbReference>
<gene>
    <name evidence="3" type="ORF">C8D97_1301</name>
</gene>
<dbReference type="GO" id="GO:0006313">
    <property type="term" value="P:DNA transposition"/>
    <property type="evidence" value="ECO:0007669"/>
    <property type="project" value="InterPro"/>
</dbReference>
<accession>A0A316F7I4</accession>
<sequence length="338" mass="38341">MNNIKLVSIDLAKNVFQVCGINQAGKPIVNKKVKRSQLLETVLSLKPKRIVMEACYTANYWGRKFQSFQFEVSAIPAQFVKAFVRGNKNDGNDALAIAEAAVRPNMRFVPIKTIEQQDLQTRHRVRERHIRNRTALINQIRGILSEYGVTIALGSKTVIKQIPLVLEDANNELSPSARSLLSDLSQELRTITETIKHDEVIIEQLSKSHDTYQRLMTVPGIGKILSSFIIASVGNGQQFKNGREFSAWIGLTPRQYASGDKSYLGKVSKRGNRTLRTLFIHGARAAFTRCKQRDHYLFQWSEKIAARSSKPKAWVALANKLARIVWAMLVKKTEFQYR</sequence>